<evidence type="ECO:0000259" key="9">
    <source>
        <dbReference type="PROSITE" id="PS50011"/>
    </source>
</evidence>
<dbReference type="PANTHER" id="PTHR43289">
    <property type="entry name" value="MITOGEN-ACTIVATED PROTEIN KINASE KINASE KINASE 20-RELATED"/>
    <property type="match status" value="1"/>
</dbReference>
<evidence type="ECO:0000313" key="11">
    <source>
        <dbReference type="Proteomes" id="UP000217103"/>
    </source>
</evidence>
<keyword evidence="8" id="KW-0812">Transmembrane</keyword>
<dbReference type="AlphaFoldDB" id="A0A1H1GC13"/>
<dbReference type="PROSITE" id="PS50011">
    <property type="entry name" value="PROTEIN_KINASE_DOM"/>
    <property type="match status" value="1"/>
</dbReference>
<dbReference type="Gene3D" id="1.10.510.10">
    <property type="entry name" value="Transferase(Phosphotransferase) domain 1"/>
    <property type="match status" value="1"/>
</dbReference>
<dbReference type="InterPro" id="IPR011009">
    <property type="entry name" value="Kinase-like_dom_sf"/>
</dbReference>
<reference evidence="10 11" key="1">
    <citation type="submission" date="2016-10" db="EMBL/GenBank/DDBJ databases">
        <authorList>
            <person name="de Groot N.N."/>
        </authorList>
    </citation>
    <scope>NUCLEOTIDE SEQUENCE [LARGE SCALE GENOMIC DNA]</scope>
    <source>
        <strain evidence="10 11">DSM 43794</strain>
    </source>
</reference>
<feature type="transmembrane region" description="Helical" evidence="8">
    <location>
        <begin position="300"/>
        <end position="320"/>
    </location>
</feature>
<dbReference type="Proteomes" id="UP000217103">
    <property type="component" value="Unassembled WGS sequence"/>
</dbReference>
<name>A0A1H1GC13_9ACTN</name>
<evidence type="ECO:0000256" key="8">
    <source>
        <dbReference type="SAM" id="Phobius"/>
    </source>
</evidence>
<evidence type="ECO:0000313" key="10">
    <source>
        <dbReference type="EMBL" id="SDR10774.1"/>
    </source>
</evidence>
<keyword evidence="3" id="KW-0808">Transferase</keyword>
<protein>
    <recommendedName>
        <fullName evidence="1">non-specific serine/threonine protein kinase</fullName>
        <ecNumber evidence="1">2.7.11.1</ecNumber>
    </recommendedName>
</protein>
<gene>
    <name evidence="10" type="ORF">SAMN04489764_3501</name>
</gene>
<dbReference type="PROSITE" id="PS00108">
    <property type="entry name" value="PROTEIN_KINASE_ST"/>
    <property type="match status" value="1"/>
</dbReference>
<keyword evidence="11" id="KW-1185">Reference proteome</keyword>
<evidence type="ECO:0000256" key="1">
    <source>
        <dbReference type="ARBA" id="ARBA00012513"/>
    </source>
</evidence>
<feature type="domain" description="Protein kinase" evidence="9">
    <location>
        <begin position="1"/>
        <end position="244"/>
    </location>
</feature>
<keyword evidence="4" id="KW-0547">Nucleotide-binding</keyword>
<dbReference type="GO" id="GO:0005524">
    <property type="term" value="F:ATP binding"/>
    <property type="evidence" value="ECO:0007669"/>
    <property type="project" value="UniProtKB-KW"/>
</dbReference>
<dbReference type="CDD" id="cd14014">
    <property type="entry name" value="STKc_PknB_like"/>
    <property type="match status" value="1"/>
</dbReference>
<keyword evidence="8" id="KW-0472">Membrane</keyword>
<evidence type="ECO:0000256" key="3">
    <source>
        <dbReference type="ARBA" id="ARBA00022679"/>
    </source>
</evidence>
<dbReference type="GO" id="GO:0004674">
    <property type="term" value="F:protein serine/threonine kinase activity"/>
    <property type="evidence" value="ECO:0007669"/>
    <property type="project" value="UniProtKB-KW"/>
</dbReference>
<evidence type="ECO:0000256" key="4">
    <source>
        <dbReference type="ARBA" id="ARBA00022741"/>
    </source>
</evidence>
<dbReference type="EC" id="2.7.11.1" evidence="1"/>
<accession>A0A1H1GC13</accession>
<dbReference type="PANTHER" id="PTHR43289:SF6">
    <property type="entry name" value="SERINE_THREONINE-PROTEIN KINASE NEKL-3"/>
    <property type="match status" value="1"/>
</dbReference>
<dbReference type="SMART" id="SM00220">
    <property type="entry name" value="S_TKc"/>
    <property type="match status" value="1"/>
</dbReference>
<evidence type="ECO:0000256" key="6">
    <source>
        <dbReference type="ARBA" id="ARBA00022840"/>
    </source>
</evidence>
<dbReference type="InterPro" id="IPR008271">
    <property type="entry name" value="Ser/Thr_kinase_AS"/>
</dbReference>
<feature type="region of interest" description="Disordered" evidence="7">
    <location>
        <begin position="259"/>
        <end position="295"/>
    </location>
</feature>
<keyword evidence="2 10" id="KW-0723">Serine/threonine-protein kinase</keyword>
<dbReference type="Gene3D" id="3.30.200.20">
    <property type="entry name" value="Phosphorylase Kinase, domain 1"/>
    <property type="match status" value="1"/>
</dbReference>
<keyword evidence="8" id="KW-1133">Transmembrane helix</keyword>
<dbReference type="InterPro" id="IPR000719">
    <property type="entry name" value="Prot_kinase_dom"/>
</dbReference>
<evidence type="ECO:0000256" key="7">
    <source>
        <dbReference type="SAM" id="MobiDB-lite"/>
    </source>
</evidence>
<feature type="compositionally biased region" description="Low complexity" evidence="7">
    <location>
        <begin position="331"/>
        <end position="340"/>
    </location>
</feature>
<keyword evidence="6" id="KW-0067">ATP-binding</keyword>
<keyword evidence="5 10" id="KW-0418">Kinase</keyword>
<dbReference type="STRING" id="35622.SAMN04489764_3501"/>
<evidence type="ECO:0000256" key="5">
    <source>
        <dbReference type="ARBA" id="ARBA00022777"/>
    </source>
</evidence>
<dbReference type="Pfam" id="PF00069">
    <property type="entry name" value="Pkinase"/>
    <property type="match status" value="1"/>
</dbReference>
<feature type="compositionally biased region" description="Basic and acidic residues" evidence="7">
    <location>
        <begin position="377"/>
        <end position="439"/>
    </location>
</feature>
<dbReference type="SUPFAM" id="SSF56112">
    <property type="entry name" value="Protein kinase-like (PK-like)"/>
    <property type="match status" value="1"/>
</dbReference>
<organism evidence="10 11">
    <name type="scientific">Thermostaphylospora chromogena</name>
    <dbReference type="NCBI Taxonomy" id="35622"/>
    <lineage>
        <taxon>Bacteria</taxon>
        <taxon>Bacillati</taxon>
        <taxon>Actinomycetota</taxon>
        <taxon>Actinomycetes</taxon>
        <taxon>Streptosporangiales</taxon>
        <taxon>Thermomonosporaceae</taxon>
        <taxon>Thermostaphylospora</taxon>
    </lineage>
</organism>
<dbReference type="EMBL" id="FNKK01000002">
    <property type="protein sequence ID" value="SDR10774.1"/>
    <property type="molecule type" value="Genomic_DNA"/>
</dbReference>
<feature type="region of interest" description="Disordered" evidence="7">
    <location>
        <begin position="329"/>
        <end position="460"/>
    </location>
</feature>
<sequence length="460" mass="48831">MGTVWRARDEALGRDVAVKELAPPPDLTGRERETFIQRTLREARAAGRVSHPNVATVYDVVEDRGRPWIAMELLPPRTLGEEIRERGRLPPAEVAAIGIQILAALRAAHAARVLHRDIKPDNVLLGPNGRAVLTDFGIATVEDDPSATRTGAVIGTPAFIAPERAAGGPAERASDLWSLGVTIYAAVEGRTPFRGDHALAVLRAVLHEEPHPFVHAGPLAPVIAGLLHKDPARRTTAEQLRPRLQAIATRCPPQATAPIPIVASPDHPRSAHVRAARAPRGSAPTATPAHQARRATPRTLTALCTLILGVGVVAGGLAWLSHAKPVAPQVADTPGAATSSPPAPRQTARGQVQRGDSGDGQSGPRRRPAENGDDERGDPVDRPALRDENDRRKRNDRDGDGPRDGDRLPPAGPHRDGDALWGDDRGRPWGHGGRGDLDRLPFPPGRGRWAGPAGGAPLGP</sequence>
<proteinExistence type="predicted"/>
<evidence type="ECO:0000256" key="2">
    <source>
        <dbReference type="ARBA" id="ARBA00022527"/>
    </source>
</evidence>